<dbReference type="Proteomes" id="UP001163321">
    <property type="component" value="Chromosome 7"/>
</dbReference>
<gene>
    <name evidence="1" type="ORF">PsorP6_015261</name>
</gene>
<protein>
    <submittedName>
        <fullName evidence="1">Uncharacterized protein</fullName>
    </submittedName>
</protein>
<name>A0ACC0VSN9_9STRA</name>
<proteinExistence type="predicted"/>
<evidence type="ECO:0000313" key="2">
    <source>
        <dbReference type="Proteomes" id="UP001163321"/>
    </source>
</evidence>
<dbReference type="EMBL" id="CM047586">
    <property type="protein sequence ID" value="KAI9909494.1"/>
    <property type="molecule type" value="Genomic_DNA"/>
</dbReference>
<keyword evidence="2" id="KW-1185">Reference proteome</keyword>
<accession>A0ACC0VSN9</accession>
<organism evidence="1 2">
    <name type="scientific">Peronosclerospora sorghi</name>
    <dbReference type="NCBI Taxonomy" id="230839"/>
    <lineage>
        <taxon>Eukaryota</taxon>
        <taxon>Sar</taxon>
        <taxon>Stramenopiles</taxon>
        <taxon>Oomycota</taxon>
        <taxon>Peronosporomycetes</taxon>
        <taxon>Peronosporales</taxon>
        <taxon>Peronosporaceae</taxon>
        <taxon>Peronosclerospora</taxon>
    </lineage>
</organism>
<evidence type="ECO:0000313" key="1">
    <source>
        <dbReference type="EMBL" id="KAI9909494.1"/>
    </source>
</evidence>
<sequence length="165" mass="19026">MELCEMCDVHGPLSEHDLARAPPPNIYRIGIYEVKFENAKNFICNQGTYVIETFQYIECTEPQHFHLLIQSVAELFVGTIDKISRIVTERDINNVAAGPLPPVLPHKIFKLSGQNVSHIIREQKLRLLKTFTEHNFQQLEDEFTALAQERRRGPQFKKVLGDCNH</sequence>
<reference evidence="1 2" key="1">
    <citation type="journal article" date="2022" name="bioRxiv">
        <title>The genome of the oomycete Peronosclerospora sorghi, a cosmopolitan pathogen of maize and sorghum, is inflated with dispersed pseudogenes.</title>
        <authorList>
            <person name="Fletcher K."/>
            <person name="Martin F."/>
            <person name="Isakeit T."/>
            <person name="Cavanaugh K."/>
            <person name="Magill C."/>
            <person name="Michelmore R."/>
        </authorList>
    </citation>
    <scope>NUCLEOTIDE SEQUENCE [LARGE SCALE GENOMIC DNA]</scope>
    <source>
        <strain evidence="1">P6</strain>
    </source>
</reference>
<comment type="caution">
    <text evidence="1">The sequence shown here is derived from an EMBL/GenBank/DDBJ whole genome shotgun (WGS) entry which is preliminary data.</text>
</comment>